<dbReference type="OrthoDB" id="5984548at2759"/>
<dbReference type="GO" id="GO:0022857">
    <property type="term" value="F:transmembrane transporter activity"/>
    <property type="evidence" value="ECO:0007669"/>
    <property type="project" value="InterPro"/>
</dbReference>
<evidence type="ECO:0000313" key="3">
    <source>
        <dbReference type="Proteomes" id="UP001163046"/>
    </source>
</evidence>
<feature type="transmembrane region" description="Helical" evidence="1">
    <location>
        <begin position="76"/>
        <end position="93"/>
    </location>
</feature>
<dbReference type="EMBL" id="MU825889">
    <property type="protein sequence ID" value="KAJ7384294.1"/>
    <property type="molecule type" value="Genomic_DNA"/>
</dbReference>
<feature type="transmembrane region" description="Helical" evidence="1">
    <location>
        <begin position="105"/>
        <end position="125"/>
    </location>
</feature>
<keyword evidence="1" id="KW-1133">Transmembrane helix</keyword>
<proteinExistence type="predicted"/>
<dbReference type="Pfam" id="PF07690">
    <property type="entry name" value="MFS_1"/>
    <property type="match status" value="1"/>
</dbReference>
<reference evidence="2" key="1">
    <citation type="submission" date="2023-01" db="EMBL/GenBank/DDBJ databases">
        <title>Genome assembly of the deep-sea coral Lophelia pertusa.</title>
        <authorList>
            <person name="Herrera S."/>
            <person name="Cordes E."/>
        </authorList>
    </citation>
    <scope>NUCLEOTIDE SEQUENCE</scope>
    <source>
        <strain evidence="2">USNM1676648</strain>
        <tissue evidence="2">Polyp</tissue>
    </source>
</reference>
<dbReference type="InterPro" id="IPR011701">
    <property type="entry name" value="MFS"/>
</dbReference>
<evidence type="ECO:0008006" key="4">
    <source>
        <dbReference type="Google" id="ProtNLM"/>
    </source>
</evidence>
<name>A0A9W9ZQS6_9CNID</name>
<dbReference type="SUPFAM" id="SSF103473">
    <property type="entry name" value="MFS general substrate transporter"/>
    <property type="match status" value="1"/>
</dbReference>
<comment type="caution">
    <text evidence="2">The sequence shown here is derived from an EMBL/GenBank/DDBJ whole genome shotgun (WGS) entry which is preliminary data.</text>
</comment>
<organism evidence="2 3">
    <name type="scientific">Desmophyllum pertusum</name>
    <dbReference type="NCBI Taxonomy" id="174260"/>
    <lineage>
        <taxon>Eukaryota</taxon>
        <taxon>Metazoa</taxon>
        <taxon>Cnidaria</taxon>
        <taxon>Anthozoa</taxon>
        <taxon>Hexacorallia</taxon>
        <taxon>Scleractinia</taxon>
        <taxon>Caryophylliina</taxon>
        <taxon>Caryophylliidae</taxon>
        <taxon>Desmophyllum</taxon>
    </lineage>
</organism>
<feature type="transmembrane region" description="Helical" evidence="1">
    <location>
        <begin position="131"/>
        <end position="150"/>
    </location>
</feature>
<gene>
    <name evidence="2" type="ORF">OS493_022931</name>
</gene>
<dbReference type="Proteomes" id="UP001163046">
    <property type="component" value="Unassembled WGS sequence"/>
</dbReference>
<dbReference type="AlphaFoldDB" id="A0A9W9ZQS6"/>
<protein>
    <recommendedName>
        <fullName evidence="4">Monocarboxylate transporter</fullName>
    </recommendedName>
</protein>
<evidence type="ECO:0000313" key="2">
    <source>
        <dbReference type="EMBL" id="KAJ7384294.1"/>
    </source>
</evidence>
<dbReference type="InterPro" id="IPR036259">
    <property type="entry name" value="MFS_trans_sf"/>
</dbReference>
<dbReference type="PANTHER" id="PTHR11360">
    <property type="entry name" value="MONOCARBOXYLATE TRANSPORTER"/>
    <property type="match status" value="1"/>
</dbReference>
<keyword evidence="3" id="KW-1185">Reference proteome</keyword>
<dbReference type="Gene3D" id="1.20.1250.20">
    <property type="entry name" value="MFS general substrate transporter like domains"/>
    <property type="match status" value="1"/>
</dbReference>
<feature type="transmembrane region" description="Helical" evidence="1">
    <location>
        <begin position="36"/>
        <end position="56"/>
    </location>
</feature>
<dbReference type="InterPro" id="IPR050327">
    <property type="entry name" value="Proton-linked_MCT"/>
</dbReference>
<accession>A0A9W9ZQS6</accession>
<sequence length="208" mass="22898">MSSSSSTDDEESTPSLQFTRQTGRAIASKIIPEGGWGWMICAAAFVTQLIVMGIHNSFGILYTTLLQEYQKSKAETAWVGSVSVGIMYLFGPITSGLSERLGCRVVALLGGLLCFLGMFLTSFVYDLKKLYVTYGVLWGIGSSLCYFPTLTAPGEYFCRRLSLVNGIVTAGKLRLVKRLVTCVDNKLVVFINITKSVCLHKQHQKIDR</sequence>
<keyword evidence="1" id="KW-0812">Transmembrane</keyword>
<dbReference type="PANTHER" id="PTHR11360:SF251">
    <property type="entry name" value="MAJOR FACILITATOR SUPERFAMILY (MFS) PROFILE DOMAIN-CONTAINING PROTEIN"/>
    <property type="match status" value="1"/>
</dbReference>
<evidence type="ECO:0000256" key="1">
    <source>
        <dbReference type="SAM" id="Phobius"/>
    </source>
</evidence>
<keyword evidence="1" id="KW-0472">Membrane</keyword>